<evidence type="ECO:0000256" key="1">
    <source>
        <dbReference type="ARBA" id="ARBA00004651"/>
    </source>
</evidence>
<dbReference type="OrthoDB" id="9807274at2"/>
<keyword evidence="2" id="KW-0813">Transport</keyword>
<reference evidence="10" key="1">
    <citation type="submission" date="2016-10" db="EMBL/GenBank/DDBJ databases">
        <authorList>
            <person name="Varghese N."/>
            <person name="Submissions S."/>
        </authorList>
    </citation>
    <scope>NUCLEOTIDE SEQUENCE [LARGE SCALE GENOMIC DNA]</scope>
    <source>
        <strain evidence="10">CECT 8338</strain>
    </source>
</reference>
<evidence type="ECO:0000256" key="3">
    <source>
        <dbReference type="ARBA" id="ARBA00022475"/>
    </source>
</evidence>
<dbReference type="AlphaFoldDB" id="A0A1H2GY98"/>
<dbReference type="Pfam" id="PF07690">
    <property type="entry name" value="MFS_1"/>
    <property type="match status" value="1"/>
</dbReference>
<feature type="transmembrane region" description="Helical" evidence="7">
    <location>
        <begin position="342"/>
        <end position="360"/>
    </location>
</feature>
<feature type="transmembrane region" description="Helical" evidence="7">
    <location>
        <begin position="276"/>
        <end position="297"/>
    </location>
</feature>
<evidence type="ECO:0000256" key="4">
    <source>
        <dbReference type="ARBA" id="ARBA00022692"/>
    </source>
</evidence>
<sequence length="516" mass="54249">MSVSSSASPNPGYSAASAREWWGLAVLMLPTLLLALDMTVLHLAAPHLSADLKPTSVQLLWILDIYGFLIAGFLITMGSLGDRIGRRRLLLFGALAFGLASILAALATSASQLIAARALLGIAGATLMPSTLSLIRNMFQLDHERTLAITLWMTSFIVGSAIGPLVGGLMLEFFWWGSVFLLAVPVMLLLLLVGPWLLPEFRDPQAGRLDIPSALLCVCTFLLLIYGLKDMAREGPALLNILPLLAGLAVGWLFVRRQRGLADPMFDLSLFQRRAFSVSVGAILMTILALSGAWLLIFQYLQGVAGLSALQAGIFMLPAAIVQTGASLLVPRMSRWLPPATFVSGGMLLAVSGFVCVALVGEGDRLFLLLLGSVVLGVGVMPMLILGTDLVVSAVPPEKAGSAAATSETAAELGMALGIALIGSLGATVYRQHMLVSLPSGLSESQRIVASDTIGGALGLIAELPAQLAAPVTISMQQAFTAAVHINAWVAAGIMLLTACLTAWLLRRVQLGASSH</sequence>
<dbReference type="InterPro" id="IPR020846">
    <property type="entry name" value="MFS_dom"/>
</dbReference>
<feature type="transmembrane region" description="Helical" evidence="7">
    <location>
        <begin position="366"/>
        <end position="392"/>
    </location>
</feature>
<evidence type="ECO:0000256" key="2">
    <source>
        <dbReference type="ARBA" id="ARBA00022448"/>
    </source>
</evidence>
<dbReference type="GO" id="GO:0005886">
    <property type="term" value="C:plasma membrane"/>
    <property type="evidence" value="ECO:0007669"/>
    <property type="project" value="UniProtKB-SubCell"/>
</dbReference>
<dbReference type="InterPro" id="IPR011701">
    <property type="entry name" value="MFS"/>
</dbReference>
<protein>
    <submittedName>
        <fullName evidence="9">MFS transporter, DHA2 family, multidrug resistance protein</fullName>
    </submittedName>
</protein>
<evidence type="ECO:0000256" key="7">
    <source>
        <dbReference type="SAM" id="Phobius"/>
    </source>
</evidence>
<evidence type="ECO:0000256" key="5">
    <source>
        <dbReference type="ARBA" id="ARBA00022989"/>
    </source>
</evidence>
<gene>
    <name evidence="9" type="ORF">SAMN05216210_2621</name>
</gene>
<feature type="transmembrane region" description="Helical" evidence="7">
    <location>
        <begin position="173"/>
        <end position="197"/>
    </location>
</feature>
<evidence type="ECO:0000256" key="6">
    <source>
        <dbReference type="ARBA" id="ARBA00023136"/>
    </source>
</evidence>
<keyword evidence="10" id="KW-1185">Reference proteome</keyword>
<feature type="transmembrane region" description="Helical" evidence="7">
    <location>
        <begin position="209"/>
        <end position="226"/>
    </location>
</feature>
<dbReference type="InterPro" id="IPR036259">
    <property type="entry name" value="MFS_trans_sf"/>
</dbReference>
<accession>A0A1H2GY98</accession>
<comment type="subcellular location">
    <subcellularLocation>
        <location evidence="1">Cell membrane</location>
        <topology evidence="1">Multi-pass membrane protein</topology>
    </subcellularLocation>
</comment>
<evidence type="ECO:0000313" key="9">
    <source>
        <dbReference type="EMBL" id="SDU24298.1"/>
    </source>
</evidence>
<feature type="transmembrane region" description="Helical" evidence="7">
    <location>
        <begin position="21"/>
        <end position="45"/>
    </location>
</feature>
<dbReference type="STRING" id="1434072.SAMN05216210_2621"/>
<name>A0A1H2GY98_9GAMM</name>
<dbReference type="SUPFAM" id="SSF103473">
    <property type="entry name" value="MFS general substrate transporter"/>
    <property type="match status" value="1"/>
</dbReference>
<feature type="transmembrane region" description="Helical" evidence="7">
    <location>
        <begin position="114"/>
        <end position="135"/>
    </location>
</feature>
<evidence type="ECO:0000259" key="8">
    <source>
        <dbReference type="PROSITE" id="PS50850"/>
    </source>
</evidence>
<feature type="transmembrane region" description="Helical" evidence="7">
    <location>
        <begin position="486"/>
        <end position="506"/>
    </location>
</feature>
<dbReference type="PANTHER" id="PTHR42718">
    <property type="entry name" value="MAJOR FACILITATOR SUPERFAMILY MULTIDRUG TRANSPORTER MFSC"/>
    <property type="match status" value="1"/>
</dbReference>
<keyword evidence="6 7" id="KW-0472">Membrane</keyword>
<feature type="domain" description="Major facilitator superfamily (MFS) profile" evidence="8">
    <location>
        <begin position="23"/>
        <end position="510"/>
    </location>
</feature>
<dbReference type="EMBL" id="LT629787">
    <property type="protein sequence ID" value="SDU24298.1"/>
    <property type="molecule type" value="Genomic_DNA"/>
</dbReference>
<feature type="transmembrane region" description="Helical" evidence="7">
    <location>
        <begin position="147"/>
        <end position="167"/>
    </location>
</feature>
<dbReference type="RefSeq" id="WP_092387580.1">
    <property type="nucleotide sequence ID" value="NZ_LT629787.1"/>
</dbReference>
<organism evidence="9 10">
    <name type="scientific">Halopseudomonas salegens</name>
    <dbReference type="NCBI Taxonomy" id="1434072"/>
    <lineage>
        <taxon>Bacteria</taxon>
        <taxon>Pseudomonadati</taxon>
        <taxon>Pseudomonadota</taxon>
        <taxon>Gammaproteobacteria</taxon>
        <taxon>Pseudomonadales</taxon>
        <taxon>Pseudomonadaceae</taxon>
        <taxon>Halopseudomonas</taxon>
    </lineage>
</organism>
<dbReference type="CDD" id="cd17321">
    <property type="entry name" value="MFS_MMR_MDR_like"/>
    <property type="match status" value="1"/>
</dbReference>
<dbReference type="Gene3D" id="1.20.1720.10">
    <property type="entry name" value="Multidrug resistance protein D"/>
    <property type="match status" value="1"/>
</dbReference>
<dbReference type="GO" id="GO:0022857">
    <property type="term" value="F:transmembrane transporter activity"/>
    <property type="evidence" value="ECO:0007669"/>
    <property type="project" value="InterPro"/>
</dbReference>
<feature type="transmembrane region" description="Helical" evidence="7">
    <location>
        <begin position="89"/>
        <end position="108"/>
    </location>
</feature>
<proteinExistence type="predicted"/>
<dbReference type="Proteomes" id="UP000243924">
    <property type="component" value="Chromosome I"/>
</dbReference>
<keyword evidence="3" id="KW-1003">Cell membrane</keyword>
<keyword evidence="5 7" id="KW-1133">Transmembrane helix</keyword>
<feature type="transmembrane region" description="Helical" evidence="7">
    <location>
        <begin position="413"/>
        <end position="430"/>
    </location>
</feature>
<dbReference type="PANTHER" id="PTHR42718:SF47">
    <property type="entry name" value="METHYL VIOLOGEN RESISTANCE PROTEIN SMVA"/>
    <property type="match status" value="1"/>
</dbReference>
<feature type="transmembrane region" description="Helical" evidence="7">
    <location>
        <begin position="57"/>
        <end position="77"/>
    </location>
</feature>
<dbReference type="Gene3D" id="1.20.1250.20">
    <property type="entry name" value="MFS general substrate transporter like domains"/>
    <property type="match status" value="1"/>
</dbReference>
<keyword evidence="4 7" id="KW-0812">Transmembrane</keyword>
<evidence type="ECO:0000313" key="10">
    <source>
        <dbReference type="Proteomes" id="UP000243924"/>
    </source>
</evidence>
<feature type="transmembrane region" description="Helical" evidence="7">
    <location>
        <begin position="238"/>
        <end position="255"/>
    </location>
</feature>
<dbReference type="PROSITE" id="PS50850">
    <property type="entry name" value="MFS"/>
    <property type="match status" value="1"/>
</dbReference>